<feature type="transmembrane region" description="Helical" evidence="6">
    <location>
        <begin position="166"/>
        <end position="185"/>
    </location>
</feature>
<keyword evidence="8" id="KW-1185">Reference proteome</keyword>
<dbReference type="Pfam" id="PF13347">
    <property type="entry name" value="MFS_2"/>
    <property type="match status" value="1"/>
</dbReference>
<evidence type="ECO:0000256" key="5">
    <source>
        <dbReference type="ARBA" id="ARBA00023136"/>
    </source>
</evidence>
<protein>
    <recommendedName>
        <fullName evidence="9">Sucrose transport protein</fullName>
    </recommendedName>
</protein>
<feature type="transmembrane region" description="Helical" evidence="6">
    <location>
        <begin position="359"/>
        <end position="378"/>
    </location>
</feature>
<gene>
    <name evidence="7" type="ORF">EJ08DRAFT_452928</name>
</gene>
<feature type="transmembrane region" description="Helical" evidence="6">
    <location>
        <begin position="20"/>
        <end position="40"/>
    </location>
</feature>
<feature type="transmembrane region" description="Helical" evidence="6">
    <location>
        <begin position="89"/>
        <end position="115"/>
    </location>
</feature>
<dbReference type="EMBL" id="MU007083">
    <property type="protein sequence ID" value="KAF2423300.1"/>
    <property type="molecule type" value="Genomic_DNA"/>
</dbReference>
<evidence type="ECO:0000313" key="7">
    <source>
        <dbReference type="EMBL" id="KAF2423300.1"/>
    </source>
</evidence>
<evidence type="ECO:0000256" key="2">
    <source>
        <dbReference type="ARBA" id="ARBA00022448"/>
    </source>
</evidence>
<feature type="transmembrane region" description="Helical" evidence="6">
    <location>
        <begin position="135"/>
        <end position="154"/>
    </location>
</feature>
<dbReference type="OrthoDB" id="28755at2759"/>
<keyword evidence="4 6" id="KW-1133">Transmembrane helix</keyword>
<evidence type="ECO:0000256" key="6">
    <source>
        <dbReference type="SAM" id="Phobius"/>
    </source>
</evidence>
<proteinExistence type="predicted"/>
<feature type="transmembrane region" description="Helical" evidence="6">
    <location>
        <begin position="278"/>
        <end position="297"/>
    </location>
</feature>
<organism evidence="7 8">
    <name type="scientific">Tothia fuscella</name>
    <dbReference type="NCBI Taxonomy" id="1048955"/>
    <lineage>
        <taxon>Eukaryota</taxon>
        <taxon>Fungi</taxon>
        <taxon>Dikarya</taxon>
        <taxon>Ascomycota</taxon>
        <taxon>Pezizomycotina</taxon>
        <taxon>Dothideomycetes</taxon>
        <taxon>Pleosporomycetidae</taxon>
        <taxon>Venturiales</taxon>
        <taxon>Cylindrosympodiaceae</taxon>
        <taxon>Tothia</taxon>
    </lineage>
</organism>
<evidence type="ECO:0000256" key="3">
    <source>
        <dbReference type="ARBA" id="ARBA00022692"/>
    </source>
</evidence>
<dbReference type="AlphaFoldDB" id="A0A9P4NIJ5"/>
<dbReference type="PANTHER" id="PTHR19432:SF76">
    <property type="entry name" value="TRANSPORTER, PUTATIVE (EUROFUNG)-RELATED"/>
    <property type="match status" value="1"/>
</dbReference>
<dbReference type="InterPro" id="IPR036259">
    <property type="entry name" value="MFS_trans_sf"/>
</dbReference>
<reference evidence="7" key="1">
    <citation type="journal article" date="2020" name="Stud. Mycol.">
        <title>101 Dothideomycetes genomes: a test case for predicting lifestyles and emergence of pathogens.</title>
        <authorList>
            <person name="Haridas S."/>
            <person name="Albert R."/>
            <person name="Binder M."/>
            <person name="Bloem J."/>
            <person name="Labutti K."/>
            <person name="Salamov A."/>
            <person name="Andreopoulos B."/>
            <person name="Baker S."/>
            <person name="Barry K."/>
            <person name="Bills G."/>
            <person name="Bluhm B."/>
            <person name="Cannon C."/>
            <person name="Castanera R."/>
            <person name="Culley D."/>
            <person name="Daum C."/>
            <person name="Ezra D."/>
            <person name="Gonzalez J."/>
            <person name="Henrissat B."/>
            <person name="Kuo A."/>
            <person name="Liang C."/>
            <person name="Lipzen A."/>
            <person name="Lutzoni F."/>
            <person name="Magnuson J."/>
            <person name="Mondo S."/>
            <person name="Nolan M."/>
            <person name="Ohm R."/>
            <person name="Pangilinan J."/>
            <person name="Park H.-J."/>
            <person name="Ramirez L."/>
            <person name="Alfaro M."/>
            <person name="Sun H."/>
            <person name="Tritt A."/>
            <person name="Yoshinaga Y."/>
            <person name="Zwiers L.-H."/>
            <person name="Turgeon B."/>
            <person name="Goodwin S."/>
            <person name="Spatafora J."/>
            <person name="Crous P."/>
            <person name="Grigoriev I."/>
        </authorList>
    </citation>
    <scope>NUCLEOTIDE SEQUENCE</scope>
    <source>
        <strain evidence="7">CBS 130266</strain>
    </source>
</reference>
<accession>A0A9P4NIJ5</accession>
<comment type="caution">
    <text evidence="7">The sequence shown here is derived from an EMBL/GenBank/DDBJ whole genome shotgun (WGS) entry which is preliminary data.</text>
</comment>
<evidence type="ECO:0008006" key="9">
    <source>
        <dbReference type="Google" id="ProtNLM"/>
    </source>
</evidence>
<comment type="subcellular location">
    <subcellularLocation>
        <location evidence="1">Membrane</location>
        <topology evidence="1">Multi-pass membrane protein</topology>
    </subcellularLocation>
</comment>
<sequence>MTYCTPYLLRLGLTKSMVSLVWIAGPLSGMIMHPVIGIIADRSTNPYGRRRPFMLIGTFFVCISLWVLGWTTEIVGLFIEDKDRQRGTVIALAVVAIYGIDFAVNVVQACCRSLIVDSLPIPKQQLGSAWASRMVAIGSLIGYGFGALDLGAIFGTSIGDTQFKQLIVVSAVSLCTTVGLTCFAVTERVLVTSGKDEGGEEGFGALAMLTQIYNAASNPPENIAAICRVQFWCWIGWFPFLFYSTTWIGEVYLRFNAPADAHNHPDSLGQIGRVGSQALVAFSIITFASSVFLPWFIDTPSSDEESHFTPRPPESIAWLVTEASKWRPDLVSAWSYSHVIFAGSMVMAPFVTSFRAATAIVAMCGIPWSLACWAPFTFMGMEINKLNSGSGASRHGPSKSRGSVELHDTKEHLEDKNEFPVSDHGDLAGVYLGLLNVYTTLPQFIGTFISWIVFSILEPGKSPELAKEAHPDEHHSTDGYNAIAVCLFIGSLAAVIAAYATERFKKLLAAQAQQSRSID</sequence>
<dbReference type="PANTHER" id="PTHR19432">
    <property type="entry name" value="SUGAR TRANSPORTER"/>
    <property type="match status" value="1"/>
</dbReference>
<evidence type="ECO:0000256" key="1">
    <source>
        <dbReference type="ARBA" id="ARBA00004141"/>
    </source>
</evidence>
<keyword evidence="5 6" id="KW-0472">Membrane</keyword>
<dbReference type="SUPFAM" id="SSF103473">
    <property type="entry name" value="MFS general substrate transporter"/>
    <property type="match status" value="1"/>
</dbReference>
<feature type="transmembrane region" description="Helical" evidence="6">
    <location>
        <begin position="333"/>
        <end position="352"/>
    </location>
</feature>
<feature type="transmembrane region" description="Helical" evidence="6">
    <location>
        <begin position="52"/>
        <end position="69"/>
    </location>
</feature>
<evidence type="ECO:0000313" key="8">
    <source>
        <dbReference type="Proteomes" id="UP000800235"/>
    </source>
</evidence>
<dbReference type="Gene3D" id="1.20.1250.20">
    <property type="entry name" value="MFS general substrate transporter like domains"/>
    <property type="match status" value="1"/>
</dbReference>
<keyword evidence="2" id="KW-0813">Transport</keyword>
<feature type="transmembrane region" description="Helical" evidence="6">
    <location>
        <begin position="480"/>
        <end position="500"/>
    </location>
</feature>
<dbReference type="Proteomes" id="UP000800235">
    <property type="component" value="Unassembled WGS sequence"/>
</dbReference>
<name>A0A9P4NIJ5_9PEZI</name>
<dbReference type="GO" id="GO:0005886">
    <property type="term" value="C:plasma membrane"/>
    <property type="evidence" value="ECO:0007669"/>
    <property type="project" value="TreeGrafter"/>
</dbReference>
<evidence type="ECO:0000256" key="4">
    <source>
        <dbReference type="ARBA" id="ARBA00022989"/>
    </source>
</evidence>
<dbReference type="GO" id="GO:0008506">
    <property type="term" value="F:sucrose:proton symporter activity"/>
    <property type="evidence" value="ECO:0007669"/>
    <property type="project" value="TreeGrafter"/>
</dbReference>
<keyword evidence="3 6" id="KW-0812">Transmembrane</keyword>